<proteinExistence type="predicted"/>
<keyword evidence="2" id="KW-1185">Reference proteome</keyword>
<accession>A0A9N9LA11</accession>
<comment type="caution">
    <text evidence="1">The sequence shown here is derived from an EMBL/GenBank/DDBJ whole genome shotgun (WGS) entry which is preliminary data.</text>
</comment>
<name>A0A9N9LA11_9HELO</name>
<gene>
    <name evidence="1" type="ORF">HYFRA_00014000</name>
</gene>
<sequence>MSSSRLGGACWTNAKFIVCEIKPSPRLPYGRGDLEIQNSILGSRPVQFHGYSAHFELLNFNVTLRCLGYDRAFQGNA</sequence>
<dbReference type="EMBL" id="CAJVRL010000116">
    <property type="protein sequence ID" value="CAG8961824.1"/>
    <property type="molecule type" value="Genomic_DNA"/>
</dbReference>
<protein>
    <submittedName>
        <fullName evidence="1">Uncharacterized protein</fullName>
    </submittedName>
</protein>
<organism evidence="1 2">
    <name type="scientific">Hymenoscyphus fraxineus</name>
    <dbReference type="NCBI Taxonomy" id="746836"/>
    <lineage>
        <taxon>Eukaryota</taxon>
        <taxon>Fungi</taxon>
        <taxon>Dikarya</taxon>
        <taxon>Ascomycota</taxon>
        <taxon>Pezizomycotina</taxon>
        <taxon>Leotiomycetes</taxon>
        <taxon>Helotiales</taxon>
        <taxon>Helotiaceae</taxon>
        <taxon>Hymenoscyphus</taxon>
    </lineage>
</organism>
<reference evidence="1" key="1">
    <citation type="submission" date="2021-07" db="EMBL/GenBank/DDBJ databases">
        <authorList>
            <person name="Durling M."/>
        </authorList>
    </citation>
    <scope>NUCLEOTIDE SEQUENCE</scope>
</reference>
<dbReference type="Proteomes" id="UP000696280">
    <property type="component" value="Unassembled WGS sequence"/>
</dbReference>
<dbReference type="AlphaFoldDB" id="A0A9N9LA11"/>
<evidence type="ECO:0000313" key="1">
    <source>
        <dbReference type="EMBL" id="CAG8961824.1"/>
    </source>
</evidence>
<evidence type="ECO:0000313" key="2">
    <source>
        <dbReference type="Proteomes" id="UP000696280"/>
    </source>
</evidence>